<dbReference type="AlphaFoldDB" id="X6L9K8"/>
<dbReference type="Proteomes" id="UP000023152">
    <property type="component" value="Unassembled WGS sequence"/>
</dbReference>
<sequence length="736" mass="85333">MDEIEQRAAAAAKTDTPKTGSQIELPVEEKKEELVDEEEVKNAEAEAEPEDIQFQVTEMYAILWSHEQLLSHFVDVLSVLQDHSAKDLEKVIKELIEKSWQNISGDKMKHNLDRLVSISQAFENIVQWLRKGCRDQNVFQMVNQQWDQLKLCMLCLTTTNYQIQSNKFVDIIKTRFAQCRFDNFLSLKYLVDHIEGMLGRTDLKAEGKQEMLQWFVQNYVNTFGLRTSIVAPDTRYIIDDEFAEKIVEWLLGKDTDFTLKPTMFTKMEIATQLVTLIRRVALHFYLYNVRNFLVNHVEGSDLNGEFAVLLIRAQEQYLHFQEITSRKRLETQDKPDVGRFVRLSQSLSEKIRNGVLLEVLLLVAECKMWTYYLSHYLSWTMEFPYAYRDDGIKEMWIQGTKKGLKVYLSPQDCASIGQLYDLSQKAQMTDKERKIRQGLGYYLMTELWKRKGSRAALHLNSKRFKHLFGFAMQVEKADNVPRIPNAPSDNAFRLLEHCQDQKLDEKYNDMQQVFAAALQSKNFNWPWFERRYIIHFIAGFLSTVPLFFSKPLSTKHCQGCNCRHVCIPPFDRYDMTKNFFGPIIKYLPDKLENPERCHDRVKYLLSQLICLSFVLCASFFSIARNIFENIQLYRLAWHFLGTVLSLPQSPFSILFHNPKTFTNQYLVAMPEDQSASLLQVMAGLGAWLCPNNHLYFVANCTATNESAKCPTCGHDIGNKKGAGGHVAATGNRRLGK</sequence>
<accession>X6L9K8</accession>
<keyword evidence="2" id="KW-0963">Cytoplasm</keyword>
<evidence type="ECO:0000256" key="2">
    <source>
        <dbReference type="ARBA" id="ARBA00022490"/>
    </source>
</evidence>
<keyword evidence="10" id="KW-1185">Reference proteome</keyword>
<name>X6L9K8_RETFI</name>
<dbReference type="InterPro" id="IPR046439">
    <property type="entry name" value="ZF_RZ_dom"/>
</dbReference>
<dbReference type="GO" id="GO:0008270">
    <property type="term" value="F:zinc ion binding"/>
    <property type="evidence" value="ECO:0007669"/>
    <property type="project" value="UniProtKB-KW"/>
</dbReference>
<dbReference type="GO" id="GO:0005737">
    <property type="term" value="C:cytoplasm"/>
    <property type="evidence" value="ECO:0007669"/>
    <property type="project" value="UniProtKB-SubCell"/>
</dbReference>
<feature type="region of interest" description="Disordered" evidence="7">
    <location>
        <begin position="1"/>
        <end position="47"/>
    </location>
</feature>
<evidence type="ECO:0000256" key="4">
    <source>
        <dbReference type="ARBA" id="ARBA00022771"/>
    </source>
</evidence>
<dbReference type="GO" id="GO:0002376">
    <property type="term" value="P:immune system process"/>
    <property type="evidence" value="ECO:0007669"/>
    <property type="project" value="UniProtKB-KW"/>
</dbReference>
<keyword evidence="5" id="KW-0862">Zinc</keyword>
<evidence type="ECO:0000256" key="5">
    <source>
        <dbReference type="ARBA" id="ARBA00022833"/>
    </source>
</evidence>
<organism evidence="9 10">
    <name type="scientific">Reticulomyxa filosa</name>
    <dbReference type="NCBI Taxonomy" id="46433"/>
    <lineage>
        <taxon>Eukaryota</taxon>
        <taxon>Sar</taxon>
        <taxon>Rhizaria</taxon>
        <taxon>Retaria</taxon>
        <taxon>Foraminifera</taxon>
        <taxon>Monothalamids</taxon>
        <taxon>Reticulomyxidae</taxon>
        <taxon>Reticulomyxa</taxon>
    </lineage>
</organism>
<protein>
    <recommendedName>
        <fullName evidence="8">RZ-type domain-containing protein</fullName>
    </recommendedName>
</protein>
<evidence type="ECO:0000256" key="6">
    <source>
        <dbReference type="ARBA" id="ARBA00022859"/>
    </source>
</evidence>
<comment type="caution">
    <text evidence="9">The sequence shown here is derived from an EMBL/GenBank/DDBJ whole genome shotgun (WGS) entry which is preliminary data.</text>
</comment>
<evidence type="ECO:0000313" key="10">
    <source>
        <dbReference type="Proteomes" id="UP000023152"/>
    </source>
</evidence>
<comment type="subcellular location">
    <subcellularLocation>
        <location evidence="1">Cytoplasm</location>
    </subcellularLocation>
</comment>
<keyword evidence="6" id="KW-0391">Immunity</keyword>
<feature type="domain" description="RZ-type" evidence="8">
    <location>
        <begin position="669"/>
        <end position="736"/>
    </location>
</feature>
<evidence type="ECO:0000259" key="8">
    <source>
        <dbReference type="PROSITE" id="PS51981"/>
    </source>
</evidence>
<evidence type="ECO:0000313" key="9">
    <source>
        <dbReference type="EMBL" id="ETN98040.1"/>
    </source>
</evidence>
<feature type="compositionally biased region" description="Acidic residues" evidence="7">
    <location>
        <begin position="34"/>
        <end position="47"/>
    </location>
</feature>
<evidence type="ECO:0000256" key="1">
    <source>
        <dbReference type="ARBA" id="ARBA00004496"/>
    </source>
</evidence>
<keyword evidence="3" id="KW-0479">Metal-binding</keyword>
<proteinExistence type="predicted"/>
<feature type="non-terminal residue" evidence="9">
    <location>
        <position position="736"/>
    </location>
</feature>
<evidence type="ECO:0000256" key="7">
    <source>
        <dbReference type="SAM" id="MobiDB-lite"/>
    </source>
</evidence>
<reference evidence="9 10" key="1">
    <citation type="journal article" date="2013" name="Curr. Biol.">
        <title>The Genome of the Foraminiferan Reticulomyxa filosa.</title>
        <authorList>
            <person name="Glockner G."/>
            <person name="Hulsmann N."/>
            <person name="Schleicher M."/>
            <person name="Noegel A.A."/>
            <person name="Eichinger L."/>
            <person name="Gallinger C."/>
            <person name="Pawlowski J."/>
            <person name="Sierra R."/>
            <person name="Euteneuer U."/>
            <person name="Pillet L."/>
            <person name="Moustafa A."/>
            <person name="Platzer M."/>
            <person name="Groth M."/>
            <person name="Szafranski K."/>
            <person name="Schliwa M."/>
        </authorList>
    </citation>
    <scope>NUCLEOTIDE SEQUENCE [LARGE SCALE GENOMIC DNA]</scope>
</reference>
<dbReference type="Pfam" id="PF20173">
    <property type="entry name" value="ZnF_RZ-type"/>
    <property type="match status" value="1"/>
</dbReference>
<dbReference type="PROSITE" id="PS51981">
    <property type="entry name" value="ZF_RZ"/>
    <property type="match status" value="1"/>
</dbReference>
<dbReference type="EMBL" id="ASPP01047817">
    <property type="protein sequence ID" value="ETN98040.1"/>
    <property type="molecule type" value="Genomic_DNA"/>
</dbReference>
<keyword evidence="4" id="KW-0863">Zinc-finger</keyword>
<gene>
    <name evidence="9" type="ORF">RFI_39477</name>
</gene>
<evidence type="ECO:0000256" key="3">
    <source>
        <dbReference type="ARBA" id="ARBA00022723"/>
    </source>
</evidence>